<dbReference type="InterPro" id="IPR003945">
    <property type="entry name" value="NU5C-like"/>
</dbReference>
<feature type="domain" description="NADH:quinone oxidoreductase/Mrp antiporter transmembrane" evidence="6">
    <location>
        <begin position="144"/>
        <end position="423"/>
    </location>
</feature>
<dbReference type="InterPro" id="IPR001750">
    <property type="entry name" value="ND/Mrp_TM"/>
</dbReference>
<feature type="transmembrane region" description="Helical" evidence="5">
    <location>
        <begin position="126"/>
        <end position="144"/>
    </location>
</feature>
<proteinExistence type="predicted"/>
<dbReference type="Gene3D" id="1.20.5.2700">
    <property type="match status" value="2"/>
</dbReference>
<feature type="transmembrane region" description="Helical" evidence="5">
    <location>
        <begin position="94"/>
        <end position="114"/>
    </location>
</feature>
<dbReference type="GO" id="GO:0016020">
    <property type="term" value="C:membrane"/>
    <property type="evidence" value="ECO:0007669"/>
    <property type="project" value="UniProtKB-SubCell"/>
</dbReference>
<feature type="transmembrane region" description="Helical" evidence="5">
    <location>
        <begin position="261"/>
        <end position="283"/>
    </location>
</feature>
<keyword evidence="8" id="KW-0560">Oxidoreductase</keyword>
<evidence type="ECO:0000256" key="1">
    <source>
        <dbReference type="ARBA" id="ARBA00004141"/>
    </source>
</evidence>
<evidence type="ECO:0000256" key="3">
    <source>
        <dbReference type="ARBA" id="ARBA00022989"/>
    </source>
</evidence>
<feature type="transmembrane region" description="Helical" evidence="5">
    <location>
        <begin position="645"/>
        <end position="666"/>
    </location>
</feature>
<dbReference type="InterPro" id="IPR001516">
    <property type="entry name" value="Proton_antipo_N"/>
</dbReference>
<accession>A0A0W8G046</accession>
<dbReference type="EC" id="1.6.5.3" evidence="8"/>
<evidence type="ECO:0000256" key="2">
    <source>
        <dbReference type="ARBA" id="ARBA00022692"/>
    </source>
</evidence>
<comment type="subcellular location">
    <subcellularLocation>
        <location evidence="1">Membrane</location>
        <topology evidence="1">Multi-pass membrane protein</topology>
    </subcellularLocation>
</comment>
<feature type="transmembrane region" description="Helical" evidence="5">
    <location>
        <begin position="384"/>
        <end position="405"/>
    </location>
</feature>
<name>A0A0W8G046_9ZZZZ</name>
<feature type="transmembrane region" description="Helical" evidence="5">
    <location>
        <begin position="34"/>
        <end position="57"/>
    </location>
</feature>
<keyword evidence="4 5" id="KW-0472">Membrane</keyword>
<dbReference type="Pfam" id="PF00361">
    <property type="entry name" value="Proton_antipo_M"/>
    <property type="match status" value="1"/>
</dbReference>
<feature type="transmembrane region" description="Helical" evidence="5">
    <location>
        <begin position="551"/>
        <end position="572"/>
    </location>
</feature>
<dbReference type="GO" id="GO:0042773">
    <property type="term" value="P:ATP synthesis coupled electron transport"/>
    <property type="evidence" value="ECO:0007669"/>
    <property type="project" value="InterPro"/>
</dbReference>
<feature type="transmembrane region" description="Helical" evidence="5">
    <location>
        <begin position="150"/>
        <end position="168"/>
    </location>
</feature>
<feature type="transmembrane region" description="Helical" evidence="5">
    <location>
        <begin position="6"/>
        <end position="27"/>
    </location>
</feature>
<dbReference type="AlphaFoldDB" id="A0A0W8G046"/>
<feature type="transmembrane region" description="Helical" evidence="5">
    <location>
        <begin position="425"/>
        <end position="447"/>
    </location>
</feature>
<dbReference type="EMBL" id="LNQE01000454">
    <property type="protein sequence ID" value="KUG26493.1"/>
    <property type="molecule type" value="Genomic_DNA"/>
</dbReference>
<keyword evidence="3 5" id="KW-1133">Transmembrane helix</keyword>
<dbReference type="PANTHER" id="PTHR42829">
    <property type="entry name" value="NADH-UBIQUINONE OXIDOREDUCTASE CHAIN 5"/>
    <property type="match status" value="1"/>
</dbReference>
<dbReference type="PRINTS" id="PR01435">
    <property type="entry name" value="NPOXDRDTASE5"/>
</dbReference>
<feature type="transmembrane region" description="Helical" evidence="5">
    <location>
        <begin position="189"/>
        <end position="211"/>
    </location>
</feature>
<evidence type="ECO:0000313" key="8">
    <source>
        <dbReference type="EMBL" id="KUG26493.1"/>
    </source>
</evidence>
<feature type="transmembrane region" description="Helical" evidence="5">
    <location>
        <begin position="289"/>
        <end position="310"/>
    </location>
</feature>
<dbReference type="NCBIfam" id="TIGR01974">
    <property type="entry name" value="NDH_I_L"/>
    <property type="match status" value="1"/>
</dbReference>
<evidence type="ECO:0000259" key="7">
    <source>
        <dbReference type="Pfam" id="PF00662"/>
    </source>
</evidence>
<feature type="transmembrane region" description="Helical" evidence="5">
    <location>
        <begin position="317"/>
        <end position="339"/>
    </location>
</feature>
<dbReference type="PRINTS" id="PR01434">
    <property type="entry name" value="NADHDHGNASE5"/>
</dbReference>
<keyword evidence="8" id="KW-0830">Ubiquinone</keyword>
<sequence length="699" mass="77520">MSEISIINISIIILLLPLVSFVLLIFFGKKFPKLYLIGTGIVFGALALSIAITYAMFTSYSGETLSLSFTWIDFGNVPTIGPLSIELGFEINNVTALMLIVVNLISALVHLYSIEYMRGDIRYTRYFAYLGIFTFSMLGIVITNNLLMMYIFWELVGLSSYLLIGFWFEKDSASDAGKKAFLVNRVGDIGMWIGILILFTHYKTFTFSTIFEQISLGNLPFDSAAALTTAGILIFLGAVGKSAQFPLHVWLPDAMEGPTPVSALIHAATMVAAGVYLLVKIFVILTADAMLVIAIVGGVTAFVAATIALTQNDIKKVLAYSTVSQLGYMVLAVGVGAYAFAFFHLVTHAFFKACLFLGSGSVIHSMHHEQDIRYMGGLRKKMPITYYTFLISTLAISGVPLFSGFLSKDGILAGTLAFGSLTGHWLLPIIGFTVAAMTAFYMFRLVIMTFHGEPRDKEKFAHAHESKWVMTAPLAVLSLLSIFIFYTPNPLSADAGWFLNKWISTPQTVVPAEASFDFMQSGMNKHETGLANESGIVHSVQYTEAMHHAHYPAMFLSLILACLGILIAFIFYQWKKVDLEKLTEKLNSLYKFSLNKWYIDEFYHATFINGTLRGADALSWFDYYIIDGIVNASASVTRFVSRLSGWFDTFVVDGLVNFSALFSGFIGLSFRRLQTGKVQTYIVFVVFAVLVLLLFFRPF</sequence>
<dbReference type="GO" id="GO:0015990">
    <property type="term" value="P:electron transport coupled proton transport"/>
    <property type="evidence" value="ECO:0007669"/>
    <property type="project" value="TreeGrafter"/>
</dbReference>
<dbReference type="PANTHER" id="PTHR42829:SF2">
    <property type="entry name" value="NADH-UBIQUINONE OXIDOREDUCTASE CHAIN 5"/>
    <property type="match status" value="1"/>
</dbReference>
<protein>
    <submittedName>
        <fullName evidence="8">Nadh-ubiquinone oxidoreductase chain l</fullName>
        <ecNumber evidence="8">1.6.5.3</ecNumber>
    </submittedName>
</protein>
<evidence type="ECO:0000256" key="5">
    <source>
        <dbReference type="SAM" id="Phobius"/>
    </source>
</evidence>
<comment type="caution">
    <text evidence="8">The sequence shown here is derived from an EMBL/GenBank/DDBJ whole genome shotgun (WGS) entry which is preliminary data.</text>
</comment>
<dbReference type="GO" id="GO:0003954">
    <property type="term" value="F:NADH dehydrogenase activity"/>
    <property type="evidence" value="ECO:0007669"/>
    <property type="project" value="TreeGrafter"/>
</dbReference>
<dbReference type="InterPro" id="IPR018393">
    <property type="entry name" value="NADHpl_OxRdtase_5_subgr"/>
</dbReference>
<gene>
    <name evidence="8" type="ORF">ASZ90_003661</name>
</gene>
<evidence type="ECO:0000259" key="6">
    <source>
        <dbReference type="Pfam" id="PF00361"/>
    </source>
</evidence>
<dbReference type="GO" id="GO:0008137">
    <property type="term" value="F:NADH dehydrogenase (ubiquinone) activity"/>
    <property type="evidence" value="ECO:0007669"/>
    <property type="project" value="InterPro"/>
</dbReference>
<evidence type="ECO:0000256" key="4">
    <source>
        <dbReference type="ARBA" id="ARBA00023136"/>
    </source>
</evidence>
<keyword evidence="2 5" id="KW-0812">Transmembrane</keyword>
<dbReference type="GO" id="GO:0048038">
    <property type="term" value="F:quinone binding"/>
    <property type="evidence" value="ECO:0007669"/>
    <property type="project" value="UniProtKB-KW"/>
</dbReference>
<feature type="transmembrane region" description="Helical" evidence="5">
    <location>
        <begin position="678"/>
        <end position="696"/>
    </location>
</feature>
<organism evidence="8">
    <name type="scientific">hydrocarbon metagenome</name>
    <dbReference type="NCBI Taxonomy" id="938273"/>
    <lineage>
        <taxon>unclassified sequences</taxon>
        <taxon>metagenomes</taxon>
        <taxon>ecological metagenomes</taxon>
    </lineage>
</organism>
<feature type="domain" description="NADH-Ubiquinone oxidoreductase (complex I) chain 5 N-terminal" evidence="7">
    <location>
        <begin position="80"/>
        <end position="127"/>
    </location>
</feature>
<reference evidence="8" key="1">
    <citation type="journal article" date="2015" name="Proc. Natl. Acad. Sci. U.S.A.">
        <title>Networks of energetic and metabolic interactions define dynamics in microbial communities.</title>
        <authorList>
            <person name="Embree M."/>
            <person name="Liu J.K."/>
            <person name="Al-Bassam M.M."/>
            <person name="Zengler K."/>
        </authorList>
    </citation>
    <scope>NUCLEOTIDE SEQUENCE</scope>
</reference>
<dbReference type="NCBIfam" id="NF005141">
    <property type="entry name" value="PRK06590.1"/>
    <property type="match status" value="1"/>
</dbReference>
<dbReference type="Pfam" id="PF00662">
    <property type="entry name" value="Proton_antipo_N"/>
    <property type="match status" value="1"/>
</dbReference>
<feature type="transmembrane region" description="Helical" evidence="5">
    <location>
        <begin position="468"/>
        <end position="487"/>
    </location>
</feature>